<evidence type="ECO:0000313" key="2">
    <source>
        <dbReference type="Proteomes" id="UP000230066"/>
    </source>
</evidence>
<comment type="caution">
    <text evidence="1">The sequence shown here is derived from an EMBL/GenBank/DDBJ whole genome shotgun (WGS) entry which is preliminary data.</text>
</comment>
<protein>
    <submittedName>
        <fullName evidence="1">Endonuclease-reverse transcriptase</fullName>
    </submittedName>
</protein>
<keyword evidence="1" id="KW-0255">Endonuclease</keyword>
<reference evidence="1" key="1">
    <citation type="submission" date="2019-03" db="EMBL/GenBank/DDBJ databases">
        <title>Improved annotation for the trematode Fasciola hepatica.</title>
        <authorList>
            <person name="Choi Y.-J."/>
            <person name="Martin J."/>
            <person name="Mitreva M."/>
        </authorList>
    </citation>
    <scope>NUCLEOTIDE SEQUENCE [LARGE SCALE GENOMIC DNA]</scope>
</reference>
<keyword evidence="2" id="KW-1185">Reference proteome</keyword>
<dbReference type="GO" id="GO:0003964">
    <property type="term" value="F:RNA-directed DNA polymerase activity"/>
    <property type="evidence" value="ECO:0007669"/>
    <property type="project" value="UniProtKB-KW"/>
</dbReference>
<dbReference type="AlphaFoldDB" id="A0A4E0QUG2"/>
<keyword evidence="1" id="KW-0378">Hydrolase</keyword>
<name>A0A4E0QUG2_FASHE</name>
<feature type="non-terminal residue" evidence="1">
    <location>
        <position position="1"/>
    </location>
</feature>
<dbReference type="PANTHER" id="PTHR47027">
    <property type="entry name" value="REVERSE TRANSCRIPTASE DOMAIN-CONTAINING PROTEIN"/>
    <property type="match status" value="1"/>
</dbReference>
<evidence type="ECO:0000313" key="1">
    <source>
        <dbReference type="EMBL" id="THD18154.1"/>
    </source>
</evidence>
<organism evidence="1 2">
    <name type="scientific">Fasciola hepatica</name>
    <name type="common">Liver fluke</name>
    <dbReference type="NCBI Taxonomy" id="6192"/>
    <lineage>
        <taxon>Eukaryota</taxon>
        <taxon>Metazoa</taxon>
        <taxon>Spiralia</taxon>
        <taxon>Lophotrochozoa</taxon>
        <taxon>Platyhelminthes</taxon>
        <taxon>Trematoda</taxon>
        <taxon>Digenea</taxon>
        <taxon>Plagiorchiida</taxon>
        <taxon>Echinostomata</taxon>
        <taxon>Echinostomatoidea</taxon>
        <taxon>Fasciolidae</taxon>
        <taxon>Fasciola</taxon>
    </lineage>
</organism>
<dbReference type="GO" id="GO:0004519">
    <property type="term" value="F:endonuclease activity"/>
    <property type="evidence" value="ECO:0007669"/>
    <property type="project" value="UniProtKB-KW"/>
</dbReference>
<accession>A0A4E0QUG2</accession>
<dbReference type="EMBL" id="JXXN02015959">
    <property type="protein sequence ID" value="THD18154.1"/>
    <property type="molecule type" value="Genomic_DNA"/>
</dbReference>
<dbReference type="Proteomes" id="UP000230066">
    <property type="component" value="Unassembled WGS sequence"/>
</dbReference>
<sequence>VCCAAVRSVLLCGCKTWGLRVEDIRRLEVFDHRCLHSITKIGWNSRVRNAEVRKRVFSTSSENVLSQRIQVSRLRWFGHVLHMANTHLSHRALSRPSSGVEVTTWRSTDDVAARNEKMYS</sequence>
<proteinExistence type="predicted"/>
<keyword evidence="1" id="KW-0540">Nuclease</keyword>
<dbReference type="PANTHER" id="PTHR47027:SF25">
    <property type="entry name" value="REVERSE TRANSCRIPTASE DOMAIN-CONTAINING PROTEIN"/>
    <property type="match status" value="1"/>
</dbReference>
<gene>
    <name evidence="1" type="ORF">D915_010852</name>
</gene>